<feature type="active site" evidence="14">
    <location>
        <position position="14"/>
    </location>
</feature>
<dbReference type="GO" id="GO:0046872">
    <property type="term" value="F:metal ion binding"/>
    <property type="evidence" value="ECO:0007669"/>
    <property type="project" value="UniProtKB-KW"/>
</dbReference>
<comment type="subcellular location">
    <subcellularLocation>
        <location evidence="2 13">Cytoplasm</location>
    </subcellularLocation>
</comment>
<dbReference type="STRING" id="331648.BST97_08335"/>
<evidence type="ECO:0000256" key="1">
    <source>
        <dbReference type="ARBA" id="ARBA00001936"/>
    </source>
</evidence>
<dbReference type="InterPro" id="IPR011127">
    <property type="entry name" value="Dala_Dala_lig_N"/>
</dbReference>
<evidence type="ECO:0000256" key="4">
    <source>
        <dbReference type="ARBA" id="ARBA00012216"/>
    </source>
</evidence>
<dbReference type="OrthoDB" id="9813261at2"/>
<dbReference type="RefSeq" id="WP_085766800.1">
    <property type="nucleotide sequence ID" value="NZ_CP019344.1"/>
</dbReference>
<protein>
    <recommendedName>
        <fullName evidence="4 13">D-alanine--D-alanine ligase</fullName>
        <ecNumber evidence="4 13">6.3.2.4</ecNumber>
    </recommendedName>
    <alternativeName>
        <fullName evidence="13">D-Ala-D-Ala ligase</fullName>
    </alternativeName>
    <alternativeName>
        <fullName evidence="13">D-alanylalanine synthetase</fullName>
    </alternativeName>
</protein>
<dbReference type="AlphaFoldDB" id="A0A1W6MKG8"/>
<dbReference type="GO" id="GO:0005524">
    <property type="term" value="F:ATP binding"/>
    <property type="evidence" value="ECO:0007669"/>
    <property type="project" value="UniProtKB-UniRule"/>
</dbReference>
<evidence type="ECO:0000256" key="16">
    <source>
        <dbReference type="PROSITE-ProRule" id="PRU00409"/>
    </source>
</evidence>
<dbReference type="Proteomes" id="UP000193431">
    <property type="component" value="Chromosome"/>
</dbReference>
<dbReference type="Pfam" id="PF07478">
    <property type="entry name" value="Dala_Dala_lig_C"/>
    <property type="match status" value="1"/>
</dbReference>
<evidence type="ECO:0000313" key="18">
    <source>
        <dbReference type="EMBL" id="ARN78006.1"/>
    </source>
</evidence>
<dbReference type="PROSITE" id="PS00843">
    <property type="entry name" value="DALA_DALA_LIGASE_1"/>
    <property type="match status" value="1"/>
</dbReference>
<keyword evidence="15" id="KW-0460">Magnesium</keyword>
<dbReference type="HAMAP" id="MF_00047">
    <property type="entry name" value="Dala_Dala_lig"/>
    <property type="match status" value="1"/>
</dbReference>
<dbReference type="Pfam" id="PF01820">
    <property type="entry name" value="Dala_Dala_lig_N"/>
    <property type="match status" value="1"/>
</dbReference>
<proteinExistence type="inferred from homology"/>
<evidence type="ECO:0000313" key="19">
    <source>
        <dbReference type="Proteomes" id="UP000193431"/>
    </source>
</evidence>
<dbReference type="GO" id="GO:0005737">
    <property type="term" value="C:cytoplasm"/>
    <property type="evidence" value="ECO:0007669"/>
    <property type="project" value="UniProtKB-SubCell"/>
</dbReference>
<evidence type="ECO:0000256" key="5">
    <source>
        <dbReference type="ARBA" id="ARBA00022490"/>
    </source>
</evidence>
<dbReference type="PROSITE" id="PS50975">
    <property type="entry name" value="ATP_GRASP"/>
    <property type="match status" value="1"/>
</dbReference>
<evidence type="ECO:0000256" key="9">
    <source>
        <dbReference type="ARBA" id="ARBA00022960"/>
    </source>
</evidence>
<evidence type="ECO:0000256" key="11">
    <source>
        <dbReference type="ARBA" id="ARBA00023316"/>
    </source>
</evidence>
<keyword evidence="9 13" id="KW-0133">Cell shape</keyword>
<dbReference type="NCBIfam" id="NF002378">
    <property type="entry name" value="PRK01372.1"/>
    <property type="match status" value="1"/>
</dbReference>
<dbReference type="EMBL" id="CP019344">
    <property type="protein sequence ID" value="ARN78006.1"/>
    <property type="molecule type" value="Genomic_DNA"/>
</dbReference>
<dbReference type="UniPathway" id="UPA00219"/>
<dbReference type="GO" id="GO:0008716">
    <property type="term" value="F:D-alanine-D-alanine ligase activity"/>
    <property type="evidence" value="ECO:0007669"/>
    <property type="project" value="UniProtKB-UniRule"/>
</dbReference>
<feature type="binding site" evidence="15">
    <location>
        <position position="288"/>
    </location>
    <ligand>
        <name>Mg(2+)</name>
        <dbReference type="ChEBI" id="CHEBI:18420"/>
        <label>2</label>
    </ligand>
</feature>
<dbReference type="PROSITE" id="PS00844">
    <property type="entry name" value="DALA_DALA_LIGASE_2"/>
    <property type="match status" value="1"/>
</dbReference>
<evidence type="ECO:0000256" key="8">
    <source>
        <dbReference type="ARBA" id="ARBA00022840"/>
    </source>
</evidence>
<dbReference type="InterPro" id="IPR011761">
    <property type="entry name" value="ATP-grasp"/>
</dbReference>
<evidence type="ECO:0000256" key="7">
    <source>
        <dbReference type="ARBA" id="ARBA00022741"/>
    </source>
</evidence>
<dbReference type="SUPFAM" id="SSF56059">
    <property type="entry name" value="Glutathione synthetase ATP-binding domain-like"/>
    <property type="match status" value="1"/>
</dbReference>
<gene>
    <name evidence="13" type="primary">ddl</name>
    <name evidence="18" type="ORF">BST97_08335</name>
</gene>
<evidence type="ECO:0000256" key="6">
    <source>
        <dbReference type="ARBA" id="ARBA00022598"/>
    </source>
</evidence>
<evidence type="ECO:0000256" key="14">
    <source>
        <dbReference type="PIRSR" id="PIRSR039102-1"/>
    </source>
</evidence>
<keyword evidence="15" id="KW-0464">Manganese</keyword>
<comment type="pathway">
    <text evidence="13">Cell wall biogenesis; peptidoglycan biosynthesis.</text>
</comment>
<sequence length="327" mass="36909">MKNIAILMGGYSSECEISLRSGAVVTEALDKSLYNCYPISIVKEGWFYTSSNGEKHYIDKNDFSITLNGEKITFDCCYNTIHGTPGEDGKLQAYLELLGLPQTSCDSYESAITFNKRDCIAVLKPWDIKTGDHIYINKNDEIDLDKIVDRVGLPCFVKANRSGSSYGVSKVYSEEEMQDALDFAFQVDHQIIIESFLEGKEVSVAVYKIGDEIKSFPPTEIVTENDFFDYEAKYEGKSKEITPARISERELKKLQEISKKVYQVLELKGIARADFIYHRGRPHFIEMNTNPGMSKESIVPQQVAAAGFSLTQILTEVIEDCIKRNKS</sequence>
<comment type="catalytic activity">
    <reaction evidence="12 13">
        <text>2 D-alanine + ATP = D-alanyl-D-alanine + ADP + phosphate + H(+)</text>
        <dbReference type="Rhea" id="RHEA:11224"/>
        <dbReference type="ChEBI" id="CHEBI:15378"/>
        <dbReference type="ChEBI" id="CHEBI:30616"/>
        <dbReference type="ChEBI" id="CHEBI:43474"/>
        <dbReference type="ChEBI" id="CHEBI:57416"/>
        <dbReference type="ChEBI" id="CHEBI:57822"/>
        <dbReference type="ChEBI" id="CHEBI:456216"/>
        <dbReference type="EC" id="6.3.2.4"/>
    </reaction>
</comment>
<feature type="active site" evidence="14">
    <location>
        <position position="297"/>
    </location>
</feature>
<keyword evidence="5 13" id="KW-0963">Cytoplasm</keyword>
<dbReference type="NCBIfam" id="TIGR01205">
    <property type="entry name" value="D_ala_D_alaTIGR"/>
    <property type="match status" value="1"/>
</dbReference>
<dbReference type="NCBIfam" id="NF002527">
    <property type="entry name" value="PRK01966.1-3"/>
    <property type="match status" value="1"/>
</dbReference>
<evidence type="ECO:0000256" key="13">
    <source>
        <dbReference type="HAMAP-Rule" id="MF_00047"/>
    </source>
</evidence>
<dbReference type="PANTHER" id="PTHR23132">
    <property type="entry name" value="D-ALANINE--D-ALANINE LIGASE"/>
    <property type="match status" value="1"/>
</dbReference>
<reference evidence="18 19" key="1">
    <citation type="submission" date="2016-11" db="EMBL/GenBank/DDBJ databases">
        <title>Trade-off between light-utilization and light-protection in marine flavobacteria.</title>
        <authorList>
            <person name="Kumagai Y."/>
        </authorList>
    </citation>
    <scope>NUCLEOTIDE SEQUENCE [LARGE SCALE GENOMIC DNA]</scope>
    <source>
        <strain evidence="18 19">JCM 13191</strain>
    </source>
</reference>
<evidence type="ECO:0000256" key="3">
    <source>
        <dbReference type="ARBA" id="ARBA00010871"/>
    </source>
</evidence>
<keyword evidence="15" id="KW-0479">Metal-binding</keyword>
<dbReference type="SUPFAM" id="SSF52440">
    <property type="entry name" value="PreATP-grasp domain"/>
    <property type="match status" value="1"/>
</dbReference>
<dbReference type="GO" id="GO:0071555">
    <property type="term" value="P:cell wall organization"/>
    <property type="evidence" value="ECO:0007669"/>
    <property type="project" value="UniProtKB-KW"/>
</dbReference>
<dbReference type="Gene3D" id="3.40.50.20">
    <property type="match status" value="1"/>
</dbReference>
<dbReference type="PIRSF" id="PIRSF039102">
    <property type="entry name" value="Ddl/VanB"/>
    <property type="match status" value="1"/>
</dbReference>
<dbReference type="InterPro" id="IPR011095">
    <property type="entry name" value="Dala_Dala_lig_C"/>
</dbReference>
<feature type="binding site" evidence="15">
    <location>
        <position position="286"/>
    </location>
    <ligand>
        <name>Mg(2+)</name>
        <dbReference type="ChEBI" id="CHEBI:18420"/>
        <label>2</label>
    </ligand>
</feature>
<dbReference type="InterPro" id="IPR013815">
    <property type="entry name" value="ATP_grasp_subdomain_1"/>
</dbReference>
<dbReference type="EC" id="6.3.2.4" evidence="4 13"/>
<comment type="function">
    <text evidence="13">Cell wall formation.</text>
</comment>
<evidence type="ECO:0000256" key="10">
    <source>
        <dbReference type="ARBA" id="ARBA00022984"/>
    </source>
</evidence>
<feature type="active site" evidence="14">
    <location>
        <position position="164"/>
    </location>
</feature>
<dbReference type="InterPro" id="IPR005905">
    <property type="entry name" value="D_ala_D_ala"/>
</dbReference>
<keyword evidence="6 13" id="KW-0436">Ligase</keyword>
<dbReference type="GO" id="GO:0008360">
    <property type="term" value="P:regulation of cell shape"/>
    <property type="evidence" value="ECO:0007669"/>
    <property type="project" value="UniProtKB-KW"/>
</dbReference>
<comment type="cofactor">
    <cofactor evidence="1">
        <name>Mn(2+)</name>
        <dbReference type="ChEBI" id="CHEBI:29035"/>
    </cofactor>
</comment>
<dbReference type="PANTHER" id="PTHR23132:SF23">
    <property type="entry name" value="D-ALANINE--D-ALANINE LIGASE B"/>
    <property type="match status" value="1"/>
</dbReference>
<dbReference type="Gene3D" id="3.30.1490.20">
    <property type="entry name" value="ATP-grasp fold, A domain"/>
    <property type="match status" value="1"/>
</dbReference>
<dbReference type="Gene3D" id="3.30.470.20">
    <property type="entry name" value="ATP-grasp fold, B domain"/>
    <property type="match status" value="1"/>
</dbReference>
<evidence type="ECO:0000256" key="15">
    <source>
        <dbReference type="PIRSR" id="PIRSR039102-3"/>
    </source>
</evidence>
<keyword evidence="8 16" id="KW-0067">ATP-binding</keyword>
<feature type="domain" description="ATP-grasp" evidence="17">
    <location>
        <begin position="120"/>
        <end position="319"/>
    </location>
</feature>
<evidence type="ECO:0000259" key="17">
    <source>
        <dbReference type="PROSITE" id="PS50975"/>
    </source>
</evidence>
<comment type="cofactor">
    <cofactor evidence="15">
        <name>Mg(2+)</name>
        <dbReference type="ChEBI" id="CHEBI:18420"/>
    </cofactor>
    <cofactor evidence="15">
        <name>Mn(2+)</name>
        <dbReference type="ChEBI" id="CHEBI:29035"/>
    </cofactor>
    <text evidence="15">Binds 2 magnesium or manganese ions per subunit.</text>
</comment>
<organism evidence="18 19">
    <name type="scientific">Nonlabens spongiae</name>
    <dbReference type="NCBI Taxonomy" id="331648"/>
    <lineage>
        <taxon>Bacteria</taxon>
        <taxon>Pseudomonadati</taxon>
        <taxon>Bacteroidota</taxon>
        <taxon>Flavobacteriia</taxon>
        <taxon>Flavobacteriales</taxon>
        <taxon>Flavobacteriaceae</taxon>
        <taxon>Nonlabens</taxon>
    </lineage>
</organism>
<dbReference type="InterPro" id="IPR000291">
    <property type="entry name" value="D-Ala_lig_Van_CS"/>
</dbReference>
<evidence type="ECO:0000256" key="12">
    <source>
        <dbReference type="ARBA" id="ARBA00047614"/>
    </source>
</evidence>
<accession>A0A1W6MKG8</accession>
<feature type="binding site" evidence="15">
    <location>
        <position position="274"/>
    </location>
    <ligand>
        <name>Mg(2+)</name>
        <dbReference type="ChEBI" id="CHEBI:18420"/>
        <label>1</label>
    </ligand>
</feature>
<keyword evidence="19" id="KW-1185">Reference proteome</keyword>
<feature type="binding site" evidence="15">
    <location>
        <position position="286"/>
    </location>
    <ligand>
        <name>Mg(2+)</name>
        <dbReference type="ChEBI" id="CHEBI:18420"/>
        <label>1</label>
    </ligand>
</feature>
<keyword evidence="7 16" id="KW-0547">Nucleotide-binding</keyword>
<dbReference type="GO" id="GO:0009252">
    <property type="term" value="P:peptidoglycan biosynthetic process"/>
    <property type="evidence" value="ECO:0007669"/>
    <property type="project" value="UniProtKB-UniRule"/>
</dbReference>
<keyword evidence="11 13" id="KW-0961">Cell wall biogenesis/degradation</keyword>
<evidence type="ECO:0000256" key="2">
    <source>
        <dbReference type="ARBA" id="ARBA00004496"/>
    </source>
</evidence>
<name>A0A1W6MKG8_9FLAO</name>
<comment type="similarity">
    <text evidence="3 13">Belongs to the D-alanine--D-alanine ligase family.</text>
</comment>
<dbReference type="InterPro" id="IPR016185">
    <property type="entry name" value="PreATP-grasp_dom_sf"/>
</dbReference>
<keyword evidence="10 13" id="KW-0573">Peptidoglycan synthesis</keyword>